<dbReference type="InterPro" id="IPR002173">
    <property type="entry name" value="Carboh/pur_kinase_PfkB_CS"/>
</dbReference>
<dbReference type="SUPFAM" id="SSF53613">
    <property type="entry name" value="Ribokinase-like"/>
    <property type="match status" value="1"/>
</dbReference>
<dbReference type="PANTHER" id="PTHR10584">
    <property type="entry name" value="SUGAR KINASE"/>
    <property type="match status" value="1"/>
</dbReference>
<accession>A0ABN1XD04</accession>
<comment type="caution">
    <text evidence="4">The sequence shown here is derived from an EMBL/GenBank/DDBJ whole genome shotgun (WGS) entry which is preliminary data.</text>
</comment>
<keyword evidence="2 4" id="KW-0418">Kinase</keyword>
<protein>
    <submittedName>
        <fullName evidence="4">Fructosamine kinase FrlD</fullName>
    </submittedName>
</protein>
<evidence type="ECO:0000256" key="2">
    <source>
        <dbReference type="ARBA" id="ARBA00022777"/>
    </source>
</evidence>
<evidence type="ECO:0000313" key="5">
    <source>
        <dbReference type="Proteomes" id="UP001500282"/>
    </source>
</evidence>
<dbReference type="PROSITE" id="PS00584">
    <property type="entry name" value="PFKB_KINASES_2"/>
    <property type="match status" value="1"/>
</dbReference>
<dbReference type="PANTHER" id="PTHR10584:SF166">
    <property type="entry name" value="RIBOKINASE"/>
    <property type="match status" value="1"/>
</dbReference>
<name>A0ABN1XD04_9ACTN</name>
<dbReference type="Pfam" id="PF00294">
    <property type="entry name" value="PfkB"/>
    <property type="match status" value="1"/>
</dbReference>
<dbReference type="InterPro" id="IPR011611">
    <property type="entry name" value="PfkB_dom"/>
</dbReference>
<dbReference type="GO" id="GO:0016301">
    <property type="term" value="F:kinase activity"/>
    <property type="evidence" value="ECO:0007669"/>
    <property type="project" value="UniProtKB-KW"/>
</dbReference>
<sequence>MRICGVGDNVVDRYPRRGLMYPGGNALNVAVHATRRGADGAYLGVTGNDAAGAHIRAALAAEGVRTERARTAEGPTAYATVHLDDGGNRHFGDCSEGVSRFRLTPDDLDWLAGFDLVHTGDCAHLEDQLPRLARAARRTSYDFSDRSWHYAGPLLPYLYCAVFSRPDADDTEAAHLIARAHTLGPRLVVVTRGGRGALIGRAGRAPYAQSVVPVEPLDTLGAGDSFIAALLVALLDGRPLEDAAARAAAYAAEVCALPGAFGHPAAFPVPDPPSATVDRTAV</sequence>
<gene>
    <name evidence="4" type="primary">frlD</name>
    <name evidence="4" type="ORF">GCM10009579_81740</name>
</gene>
<proteinExistence type="predicted"/>
<dbReference type="InterPro" id="IPR029056">
    <property type="entry name" value="Ribokinase-like"/>
</dbReference>
<reference evidence="4 5" key="1">
    <citation type="journal article" date="2019" name="Int. J. Syst. Evol. Microbiol.">
        <title>The Global Catalogue of Microorganisms (GCM) 10K type strain sequencing project: providing services to taxonomists for standard genome sequencing and annotation.</title>
        <authorList>
            <consortium name="The Broad Institute Genomics Platform"/>
            <consortium name="The Broad Institute Genome Sequencing Center for Infectious Disease"/>
            <person name="Wu L."/>
            <person name="Ma J."/>
        </authorList>
    </citation>
    <scope>NUCLEOTIDE SEQUENCE [LARGE SCALE GENOMIC DNA]</scope>
    <source>
        <strain evidence="4 5">JCM 11448</strain>
    </source>
</reference>
<keyword evidence="1" id="KW-0808">Transferase</keyword>
<dbReference type="EMBL" id="BAAAIH010000081">
    <property type="protein sequence ID" value="GAA1300734.1"/>
    <property type="molecule type" value="Genomic_DNA"/>
</dbReference>
<evidence type="ECO:0000313" key="4">
    <source>
        <dbReference type="EMBL" id="GAA1300734.1"/>
    </source>
</evidence>
<evidence type="ECO:0000256" key="1">
    <source>
        <dbReference type="ARBA" id="ARBA00022679"/>
    </source>
</evidence>
<organism evidence="4 5">
    <name type="scientific">Streptomyces javensis</name>
    <dbReference type="NCBI Taxonomy" id="114698"/>
    <lineage>
        <taxon>Bacteria</taxon>
        <taxon>Bacillati</taxon>
        <taxon>Actinomycetota</taxon>
        <taxon>Actinomycetes</taxon>
        <taxon>Kitasatosporales</taxon>
        <taxon>Streptomycetaceae</taxon>
        <taxon>Streptomyces</taxon>
        <taxon>Streptomyces violaceusniger group</taxon>
    </lineage>
</organism>
<evidence type="ECO:0000259" key="3">
    <source>
        <dbReference type="Pfam" id="PF00294"/>
    </source>
</evidence>
<dbReference type="Proteomes" id="UP001500282">
    <property type="component" value="Unassembled WGS sequence"/>
</dbReference>
<dbReference type="Gene3D" id="3.40.1190.20">
    <property type="match status" value="1"/>
</dbReference>
<keyword evidence="5" id="KW-1185">Reference proteome</keyword>
<feature type="domain" description="Carbohydrate kinase PfkB" evidence="3">
    <location>
        <begin position="15"/>
        <end position="260"/>
    </location>
</feature>